<proteinExistence type="predicted"/>
<organism evidence="2 3">
    <name type="scientific">Corynebacterium tapiri</name>
    <dbReference type="NCBI Taxonomy" id="1448266"/>
    <lineage>
        <taxon>Bacteria</taxon>
        <taxon>Bacillati</taxon>
        <taxon>Actinomycetota</taxon>
        <taxon>Actinomycetes</taxon>
        <taxon>Mycobacteriales</taxon>
        <taxon>Corynebacteriaceae</taxon>
        <taxon>Corynebacterium</taxon>
    </lineage>
</organism>
<evidence type="ECO:0000313" key="3">
    <source>
        <dbReference type="Proteomes" id="UP000312032"/>
    </source>
</evidence>
<protein>
    <submittedName>
        <fullName evidence="2">Uncharacterized protein</fullName>
    </submittedName>
</protein>
<gene>
    <name evidence="2" type="ORF">FHE74_09025</name>
</gene>
<name>A0A5C4U2Y7_9CORY</name>
<evidence type="ECO:0000313" key="2">
    <source>
        <dbReference type="EMBL" id="TNL95760.1"/>
    </source>
</evidence>
<dbReference type="OrthoDB" id="4427386at2"/>
<feature type="region of interest" description="Disordered" evidence="1">
    <location>
        <begin position="189"/>
        <end position="285"/>
    </location>
</feature>
<dbReference type="Proteomes" id="UP000312032">
    <property type="component" value="Unassembled WGS sequence"/>
</dbReference>
<dbReference type="CDD" id="cd21904">
    <property type="entry name" value="TtfA-like"/>
    <property type="match status" value="1"/>
</dbReference>
<sequence length="285" mass="30845">MPGSTRRERKSWAEARGYDFARTDDYLIDEWTRGAASTGAPARDIASGFEYGHEMLLMDLGGTNVMAMRTGASSDIVVDFRRTDLGSSEDLVPGDEVAGFQSYGSDASVLQRLLDVRVTTALELMPDVVTAVWTESDWVLAQTAERSHAADWEAMLAPLALLADAARTLPPSSEAGLALHIGDFVPSRQMPPRPVAPTRTVGESGRVLAGEESSETTPLVKRPEEPLELPTRAQAQARGVVQPRSIGGDEIDAIADGSPRHQAPEEARVWRDLSSGSTLFDDEQR</sequence>
<feature type="compositionally biased region" description="Basic and acidic residues" evidence="1">
    <location>
        <begin position="258"/>
        <end position="271"/>
    </location>
</feature>
<dbReference type="EMBL" id="VDHJ01000012">
    <property type="protein sequence ID" value="TNL95760.1"/>
    <property type="molecule type" value="Genomic_DNA"/>
</dbReference>
<reference evidence="2 3" key="1">
    <citation type="submission" date="2019-06" db="EMBL/GenBank/DDBJ databases">
        <authorList>
            <person name="Li J."/>
        </authorList>
    </citation>
    <scope>NUCLEOTIDE SEQUENCE [LARGE SCALE GENOMIC DNA]</scope>
    <source>
        <strain evidence="2 3">LMG 28165</strain>
    </source>
</reference>
<comment type="caution">
    <text evidence="2">The sequence shown here is derived from an EMBL/GenBank/DDBJ whole genome shotgun (WGS) entry which is preliminary data.</text>
</comment>
<keyword evidence="3" id="KW-1185">Reference proteome</keyword>
<dbReference type="InterPro" id="IPR049726">
    <property type="entry name" value="TtfA-like_core"/>
</dbReference>
<accession>A0A5C4U2Y7</accession>
<dbReference type="AlphaFoldDB" id="A0A5C4U2Y7"/>
<evidence type="ECO:0000256" key="1">
    <source>
        <dbReference type="SAM" id="MobiDB-lite"/>
    </source>
</evidence>